<evidence type="ECO:0000256" key="5">
    <source>
        <dbReference type="ARBA" id="ARBA00022692"/>
    </source>
</evidence>
<reference evidence="10 11" key="1">
    <citation type="submission" date="2019-10" db="EMBL/GenBank/DDBJ databases">
        <title>New species of Slilvanegrellaceae.</title>
        <authorList>
            <person name="Pitt A."/>
            <person name="Hahn M.W."/>
        </authorList>
    </citation>
    <scope>NUCLEOTIDE SEQUENCE [LARGE SCALE GENOMIC DNA]</scope>
    <source>
        <strain evidence="10 11">SP-Ram-0.45-NSY-1</strain>
    </source>
</reference>
<dbReference type="InterPro" id="IPR026046">
    <property type="entry name" value="UBIAD1"/>
</dbReference>
<comment type="subcellular location">
    <subcellularLocation>
        <location evidence="8">Cell membrane</location>
        <topology evidence="8">Multi-pass membrane protein</topology>
    </subcellularLocation>
    <subcellularLocation>
        <location evidence="1">Membrane</location>
        <topology evidence="1">Multi-pass membrane protein</topology>
    </subcellularLocation>
</comment>
<accession>A0A6N6VVF6</accession>
<dbReference type="Pfam" id="PF01040">
    <property type="entry name" value="UbiA"/>
    <property type="match status" value="1"/>
</dbReference>
<dbReference type="GO" id="GO:0042371">
    <property type="term" value="P:vitamin K biosynthetic process"/>
    <property type="evidence" value="ECO:0007669"/>
    <property type="project" value="TreeGrafter"/>
</dbReference>
<feature type="transmembrane region" description="Helical" evidence="8">
    <location>
        <begin position="126"/>
        <end position="142"/>
    </location>
</feature>
<evidence type="ECO:0000256" key="8">
    <source>
        <dbReference type="HAMAP-Rule" id="MF_01937"/>
    </source>
</evidence>
<keyword evidence="6 8" id="KW-1133">Transmembrane helix</keyword>
<dbReference type="OrthoDB" id="5289636at2"/>
<dbReference type="HAMAP" id="MF_01937">
    <property type="entry name" value="MenA_1"/>
    <property type="match status" value="1"/>
</dbReference>
<protein>
    <recommendedName>
        <fullName evidence="8 9">1,4-dihydroxy-2-naphthoate octaprenyltransferase</fullName>
        <shortName evidence="8">DHNA-octaprenyltransferase</shortName>
        <ecNumber evidence="8 9">2.5.1.74</ecNumber>
    </recommendedName>
</protein>
<comment type="similarity">
    <text evidence="8">Belongs to the MenA family. Type 1 subfamily.</text>
</comment>
<evidence type="ECO:0000256" key="9">
    <source>
        <dbReference type="NCBIfam" id="TIGR00751"/>
    </source>
</evidence>
<dbReference type="Gene3D" id="1.10.357.140">
    <property type="entry name" value="UbiA prenyltransferase"/>
    <property type="match status" value="1"/>
</dbReference>
<keyword evidence="4 8" id="KW-0808">Transferase</keyword>
<proteinExistence type="inferred from homology"/>
<keyword evidence="3 8" id="KW-1003">Cell membrane</keyword>
<feature type="transmembrane region" description="Helical" evidence="8">
    <location>
        <begin position="21"/>
        <end position="38"/>
    </location>
</feature>
<name>A0A6N6VVF6_9BACT</name>
<feature type="transmembrane region" description="Helical" evidence="8">
    <location>
        <begin position="225"/>
        <end position="244"/>
    </location>
</feature>
<evidence type="ECO:0000256" key="3">
    <source>
        <dbReference type="ARBA" id="ARBA00022475"/>
    </source>
</evidence>
<keyword evidence="7 8" id="KW-0472">Membrane</keyword>
<evidence type="ECO:0000256" key="1">
    <source>
        <dbReference type="ARBA" id="ARBA00004141"/>
    </source>
</evidence>
<sequence>MDNTLKKTNKIIPWILASRPKTLSAAFTPIFVATAVAYSVLRPTENKVTWAYSIFALLASIFIQIGTNLINDALDFKKGADDENRLGPKRVTQSGLLNSKQVMFGGFLSFLIAILFSIPIVIHGGIPIIIIGIISLLFGYLYTGGPYPLAYVGLGELFVILFFGFTAVLGVFYLQTGFITAAPIIAGLQVGLLATVLISINNFRDYIGDKRVGKMTLAARFGKKFARIEIVLLFLFTYLLNIYWVYSGNIWAGLLPMLTLPLAIKIIISILNNEPSQIFNKYLGMSALTQILFGFLMGIGFFIR</sequence>
<feature type="transmembrane region" description="Helical" evidence="8">
    <location>
        <begin position="250"/>
        <end position="271"/>
    </location>
</feature>
<evidence type="ECO:0000256" key="6">
    <source>
        <dbReference type="ARBA" id="ARBA00022989"/>
    </source>
</evidence>
<dbReference type="Proteomes" id="UP000437748">
    <property type="component" value="Unassembled WGS sequence"/>
</dbReference>
<comment type="pathway">
    <text evidence="8">Quinol/quinone metabolism; menaquinone biosynthesis; menaquinol from 1,4-dihydroxy-2-naphthoate: step 1/2.</text>
</comment>
<evidence type="ECO:0000256" key="4">
    <source>
        <dbReference type="ARBA" id="ARBA00022679"/>
    </source>
</evidence>
<feature type="transmembrane region" description="Helical" evidence="8">
    <location>
        <begin position="50"/>
        <end position="70"/>
    </location>
</feature>
<dbReference type="PANTHER" id="PTHR13929">
    <property type="entry name" value="1,4-DIHYDROXY-2-NAPHTHOATE OCTAPRENYLTRANSFERASE"/>
    <property type="match status" value="1"/>
</dbReference>
<dbReference type="InterPro" id="IPR004657">
    <property type="entry name" value="MenA"/>
</dbReference>
<evidence type="ECO:0000313" key="10">
    <source>
        <dbReference type="EMBL" id="KAB8038719.1"/>
    </source>
</evidence>
<dbReference type="PIRSF" id="PIRSF005355">
    <property type="entry name" value="UBIAD1"/>
    <property type="match status" value="1"/>
</dbReference>
<dbReference type="RefSeq" id="WP_153419982.1">
    <property type="nucleotide sequence ID" value="NZ_WFLM01000003.1"/>
</dbReference>
<feature type="transmembrane region" description="Helical" evidence="8">
    <location>
        <begin position="149"/>
        <end position="174"/>
    </location>
</feature>
<feature type="transmembrane region" description="Helical" evidence="8">
    <location>
        <begin position="180"/>
        <end position="204"/>
    </location>
</feature>
<dbReference type="GO" id="GO:0009234">
    <property type="term" value="P:menaquinone biosynthetic process"/>
    <property type="evidence" value="ECO:0007669"/>
    <property type="project" value="UniProtKB-UniRule"/>
</dbReference>
<feature type="transmembrane region" description="Helical" evidence="8">
    <location>
        <begin position="102"/>
        <end position="120"/>
    </location>
</feature>
<dbReference type="PANTHER" id="PTHR13929:SF0">
    <property type="entry name" value="UBIA PRENYLTRANSFERASE DOMAIN-CONTAINING PROTEIN 1"/>
    <property type="match status" value="1"/>
</dbReference>
<dbReference type="AlphaFoldDB" id="A0A6N6VVF6"/>
<comment type="caution">
    <text evidence="10">The sequence shown here is derived from an EMBL/GenBank/DDBJ whole genome shotgun (WGS) entry which is preliminary data.</text>
</comment>
<dbReference type="GO" id="GO:0005886">
    <property type="term" value="C:plasma membrane"/>
    <property type="evidence" value="ECO:0007669"/>
    <property type="project" value="UniProtKB-SubCell"/>
</dbReference>
<feature type="transmembrane region" description="Helical" evidence="8">
    <location>
        <begin position="283"/>
        <end position="303"/>
    </location>
</feature>
<keyword evidence="2 8" id="KW-0474">Menaquinone biosynthesis</keyword>
<dbReference type="InterPro" id="IPR044878">
    <property type="entry name" value="UbiA_sf"/>
</dbReference>
<evidence type="ECO:0000313" key="11">
    <source>
        <dbReference type="Proteomes" id="UP000437748"/>
    </source>
</evidence>
<dbReference type="InterPro" id="IPR000537">
    <property type="entry name" value="UbiA_prenyltransferase"/>
</dbReference>
<dbReference type="GO" id="GO:0046428">
    <property type="term" value="F:1,4-dihydroxy-2-naphthoate polyprenyltransferase activity"/>
    <property type="evidence" value="ECO:0007669"/>
    <property type="project" value="UniProtKB-UniRule"/>
</dbReference>
<dbReference type="NCBIfam" id="TIGR00751">
    <property type="entry name" value="menA"/>
    <property type="match status" value="1"/>
</dbReference>
<dbReference type="CDD" id="cd13962">
    <property type="entry name" value="PT_UbiA_UBIAD1"/>
    <property type="match status" value="1"/>
</dbReference>
<comment type="catalytic activity">
    <reaction evidence="8">
        <text>an all-trans-polyprenyl diphosphate + 1,4-dihydroxy-2-naphthoate + H(+) = a 2-demethylmenaquinol + CO2 + diphosphate</text>
        <dbReference type="Rhea" id="RHEA:26478"/>
        <dbReference type="Rhea" id="RHEA-COMP:9563"/>
        <dbReference type="Rhea" id="RHEA-COMP:9564"/>
        <dbReference type="ChEBI" id="CHEBI:11173"/>
        <dbReference type="ChEBI" id="CHEBI:15378"/>
        <dbReference type="ChEBI" id="CHEBI:16526"/>
        <dbReference type="ChEBI" id="CHEBI:33019"/>
        <dbReference type="ChEBI" id="CHEBI:55437"/>
        <dbReference type="ChEBI" id="CHEBI:58914"/>
        <dbReference type="EC" id="2.5.1.74"/>
    </reaction>
</comment>
<dbReference type="EC" id="2.5.1.74" evidence="8 9"/>
<comment type="function">
    <text evidence="8">Conversion of 1,4-dihydroxy-2-naphthoate (DHNA) to demethylmenaquinone (DMK).</text>
</comment>
<evidence type="ECO:0000256" key="7">
    <source>
        <dbReference type="ARBA" id="ARBA00023136"/>
    </source>
</evidence>
<dbReference type="UniPathway" id="UPA00079">
    <property type="reaction ID" value="UER00168"/>
</dbReference>
<gene>
    <name evidence="8 10" type="primary">menA</name>
    <name evidence="10" type="ORF">GCL60_07600</name>
</gene>
<organism evidence="10 11">
    <name type="scientific">Silvanigrella paludirubra</name>
    <dbReference type="NCBI Taxonomy" id="2499159"/>
    <lineage>
        <taxon>Bacteria</taxon>
        <taxon>Pseudomonadati</taxon>
        <taxon>Bdellovibrionota</taxon>
        <taxon>Oligoflexia</taxon>
        <taxon>Silvanigrellales</taxon>
        <taxon>Silvanigrellaceae</taxon>
        <taxon>Silvanigrella</taxon>
    </lineage>
</organism>
<keyword evidence="5 8" id="KW-0812">Transmembrane</keyword>
<dbReference type="EMBL" id="WFLM01000003">
    <property type="protein sequence ID" value="KAB8038719.1"/>
    <property type="molecule type" value="Genomic_DNA"/>
</dbReference>
<evidence type="ECO:0000256" key="2">
    <source>
        <dbReference type="ARBA" id="ARBA00022428"/>
    </source>
</evidence>
<keyword evidence="11" id="KW-1185">Reference proteome</keyword>